<feature type="domain" description="SnoaL-like" evidence="1">
    <location>
        <begin position="9"/>
        <end position="120"/>
    </location>
</feature>
<dbReference type="Gene3D" id="3.10.450.50">
    <property type="match status" value="1"/>
</dbReference>
<sequence length="125" mass="14397">MTKREEIIKNYVDGYNAFDIDKMVRDFNEAIIFKNINHNEVTMVLNGIEAFRKQADQAKSYFESRLQTIKSFKHKGDTTEIEIDYIATLASDLPNGLKKGEQIDLSGRSIFKFSEDQIVELIDIA</sequence>
<organism evidence="2 3">
    <name type="scientific">Sphingobacterium alimentarium</name>
    <dbReference type="NCBI Taxonomy" id="797292"/>
    <lineage>
        <taxon>Bacteria</taxon>
        <taxon>Pseudomonadati</taxon>
        <taxon>Bacteroidota</taxon>
        <taxon>Sphingobacteriia</taxon>
        <taxon>Sphingobacteriales</taxon>
        <taxon>Sphingobacteriaceae</taxon>
        <taxon>Sphingobacterium</taxon>
    </lineage>
</organism>
<evidence type="ECO:0000313" key="3">
    <source>
        <dbReference type="Proteomes" id="UP000295197"/>
    </source>
</evidence>
<dbReference type="Pfam" id="PF12680">
    <property type="entry name" value="SnoaL_2"/>
    <property type="match status" value="1"/>
</dbReference>
<dbReference type="RefSeq" id="WP_132776627.1">
    <property type="nucleotide sequence ID" value="NZ_SMBZ01000004.1"/>
</dbReference>
<dbReference type="InterPro" id="IPR032710">
    <property type="entry name" value="NTF2-like_dom_sf"/>
</dbReference>
<proteinExistence type="predicted"/>
<protein>
    <recommendedName>
        <fullName evidence="1">SnoaL-like domain-containing protein</fullName>
    </recommendedName>
</protein>
<dbReference type="Proteomes" id="UP000295197">
    <property type="component" value="Unassembled WGS sequence"/>
</dbReference>
<accession>A0A4R3W1U3</accession>
<evidence type="ECO:0000259" key="1">
    <source>
        <dbReference type="Pfam" id="PF12680"/>
    </source>
</evidence>
<dbReference type="AlphaFoldDB" id="A0A4R3W1U3"/>
<dbReference type="OrthoDB" id="582835at2"/>
<evidence type="ECO:0000313" key="2">
    <source>
        <dbReference type="EMBL" id="TCV19537.1"/>
    </source>
</evidence>
<dbReference type="SUPFAM" id="SSF54427">
    <property type="entry name" value="NTF2-like"/>
    <property type="match status" value="1"/>
</dbReference>
<comment type="caution">
    <text evidence="2">The sequence shown here is derived from an EMBL/GenBank/DDBJ whole genome shotgun (WGS) entry which is preliminary data.</text>
</comment>
<name>A0A4R3W1U3_9SPHI</name>
<dbReference type="EMBL" id="SMBZ01000004">
    <property type="protein sequence ID" value="TCV19537.1"/>
    <property type="molecule type" value="Genomic_DNA"/>
</dbReference>
<gene>
    <name evidence="2" type="ORF">EDC17_100459</name>
</gene>
<keyword evidence="3" id="KW-1185">Reference proteome</keyword>
<reference evidence="2 3" key="1">
    <citation type="submission" date="2019-03" db="EMBL/GenBank/DDBJ databases">
        <title>Genomic Encyclopedia of Type Strains, Phase IV (KMG-IV): sequencing the most valuable type-strain genomes for metagenomic binning, comparative biology and taxonomic classification.</title>
        <authorList>
            <person name="Goeker M."/>
        </authorList>
    </citation>
    <scope>NUCLEOTIDE SEQUENCE [LARGE SCALE GENOMIC DNA]</scope>
    <source>
        <strain evidence="2 3">DSM 22362</strain>
    </source>
</reference>
<dbReference type="InterPro" id="IPR037401">
    <property type="entry name" value="SnoaL-like"/>
</dbReference>